<dbReference type="Proteomes" id="UP000179242">
    <property type="component" value="Unassembled WGS sequence"/>
</dbReference>
<name>A0A1F4U7Q7_UNCSA</name>
<comment type="caution">
    <text evidence="1">The sequence shown here is derived from an EMBL/GenBank/DDBJ whole genome shotgun (WGS) entry which is preliminary data.</text>
</comment>
<organism evidence="1 2">
    <name type="scientific">candidate division WOR-1 bacterium RIFOXYC2_FULL_46_14</name>
    <dbReference type="NCBI Taxonomy" id="1802587"/>
    <lineage>
        <taxon>Bacteria</taxon>
        <taxon>Bacillati</taxon>
        <taxon>Saganbacteria</taxon>
    </lineage>
</organism>
<proteinExistence type="predicted"/>
<gene>
    <name evidence="1" type="ORF">A2438_01020</name>
</gene>
<accession>A0A1F4U7Q7</accession>
<evidence type="ECO:0000313" key="2">
    <source>
        <dbReference type="Proteomes" id="UP000179242"/>
    </source>
</evidence>
<sequence>MGCGLRWAIDHTPSDVGINFSAHGIIGGVISGEKKQFPFPVGHSFENGHWNTYVDPLAALGEILKNGINHSRGINQVPFSGGEGFCGAAGAANPYIDGGIILVSSLNKKLDRVQYVVLGAQYNRCFDWLRREFPHTTFIPWHEAPKVLTRAAKSETQSHFSCLELTKNNHPLRDVFYK</sequence>
<dbReference type="EMBL" id="MEUJ01000002">
    <property type="protein sequence ID" value="OGC40860.1"/>
    <property type="molecule type" value="Genomic_DNA"/>
</dbReference>
<reference evidence="1 2" key="1">
    <citation type="journal article" date="2016" name="Nat. Commun.">
        <title>Thousands of microbial genomes shed light on interconnected biogeochemical processes in an aquifer system.</title>
        <authorList>
            <person name="Anantharaman K."/>
            <person name="Brown C.T."/>
            <person name="Hug L.A."/>
            <person name="Sharon I."/>
            <person name="Castelle C.J."/>
            <person name="Probst A.J."/>
            <person name="Thomas B.C."/>
            <person name="Singh A."/>
            <person name="Wilkins M.J."/>
            <person name="Karaoz U."/>
            <person name="Brodie E.L."/>
            <person name="Williams K.H."/>
            <person name="Hubbard S.S."/>
            <person name="Banfield J.F."/>
        </authorList>
    </citation>
    <scope>NUCLEOTIDE SEQUENCE [LARGE SCALE GENOMIC DNA]</scope>
</reference>
<evidence type="ECO:0000313" key="1">
    <source>
        <dbReference type="EMBL" id="OGC40860.1"/>
    </source>
</evidence>
<dbReference type="AlphaFoldDB" id="A0A1F4U7Q7"/>
<protein>
    <submittedName>
        <fullName evidence="1">Uncharacterized protein</fullName>
    </submittedName>
</protein>